<organism evidence="1 2">
    <name type="scientific">Chryseobacterium defluvii</name>
    <dbReference type="NCBI Taxonomy" id="160396"/>
    <lineage>
        <taxon>Bacteria</taxon>
        <taxon>Pseudomonadati</taxon>
        <taxon>Bacteroidota</taxon>
        <taxon>Flavobacteriia</taxon>
        <taxon>Flavobacteriales</taxon>
        <taxon>Weeksellaceae</taxon>
        <taxon>Chryseobacterium group</taxon>
        <taxon>Chryseobacterium</taxon>
    </lineage>
</organism>
<evidence type="ECO:0000313" key="1">
    <source>
        <dbReference type="EMBL" id="RKT01464.1"/>
    </source>
</evidence>
<accession>A0A495SQ26</accession>
<dbReference type="RefSeq" id="WP_121460373.1">
    <property type="nucleotide sequence ID" value="NZ_RBXB01000001.1"/>
</dbReference>
<protein>
    <submittedName>
        <fullName evidence="1">Uncharacterized protein</fullName>
    </submittedName>
</protein>
<comment type="caution">
    <text evidence="1">The sequence shown here is derived from an EMBL/GenBank/DDBJ whole genome shotgun (WGS) entry which is preliminary data.</text>
</comment>
<keyword evidence="2" id="KW-1185">Reference proteome</keyword>
<reference evidence="1 2" key="1">
    <citation type="submission" date="2018-10" db="EMBL/GenBank/DDBJ databases">
        <title>Genomic Encyclopedia of Archaeal and Bacterial Type Strains, Phase II (KMG-II): from individual species to whole genera.</title>
        <authorList>
            <person name="Goeker M."/>
        </authorList>
    </citation>
    <scope>NUCLEOTIDE SEQUENCE [LARGE SCALE GENOMIC DNA]</scope>
    <source>
        <strain evidence="1 2">DSM 14219</strain>
    </source>
</reference>
<dbReference type="AlphaFoldDB" id="A0A495SQ26"/>
<sequence length="160" mass="19217">MAIIFTDKTECLLCGKKITDEEDFFIFPPFIQNVKDIYYKFNDTGFHSNCLKNDELGNQAILFAQEYIDKTRPKNRICIVGGNLIQRFEDYIFIDMLTSDKEEALFKFNFITLDRNNLQRWNDRENFIQYAEEFKKENKWEDLTEFKYLDNLIKKVSDPN</sequence>
<dbReference type="EMBL" id="RBXB01000001">
    <property type="protein sequence ID" value="RKT01464.1"/>
    <property type="molecule type" value="Genomic_DNA"/>
</dbReference>
<gene>
    <name evidence="1" type="ORF">BCF58_0685</name>
</gene>
<proteinExistence type="predicted"/>
<evidence type="ECO:0000313" key="2">
    <source>
        <dbReference type="Proteomes" id="UP000272428"/>
    </source>
</evidence>
<dbReference type="OrthoDB" id="1257558at2"/>
<dbReference type="Proteomes" id="UP000272428">
    <property type="component" value="Unassembled WGS sequence"/>
</dbReference>
<name>A0A495SQ26_9FLAO</name>